<dbReference type="Gene3D" id="3.30.420.10">
    <property type="entry name" value="Ribonuclease H-like superfamily/Ribonuclease H"/>
    <property type="match status" value="1"/>
</dbReference>
<dbReference type="InterPro" id="IPR050900">
    <property type="entry name" value="Transposase_IS3/IS150/IS904"/>
</dbReference>
<dbReference type="Proteomes" id="UP001499978">
    <property type="component" value="Unassembled WGS sequence"/>
</dbReference>
<dbReference type="NCBIfam" id="NF033516">
    <property type="entry name" value="transpos_IS3"/>
    <property type="match status" value="1"/>
</dbReference>
<organism evidence="3 4">
    <name type="scientific">Pilimelia columellifera subsp. columellifera</name>
    <dbReference type="NCBI Taxonomy" id="706583"/>
    <lineage>
        <taxon>Bacteria</taxon>
        <taxon>Bacillati</taxon>
        <taxon>Actinomycetota</taxon>
        <taxon>Actinomycetes</taxon>
        <taxon>Micromonosporales</taxon>
        <taxon>Micromonosporaceae</taxon>
        <taxon>Pilimelia</taxon>
    </lineage>
</organism>
<dbReference type="Pfam" id="PF00665">
    <property type="entry name" value="rve"/>
    <property type="match status" value="1"/>
</dbReference>
<keyword evidence="4" id="KW-1185">Reference proteome</keyword>
<dbReference type="InterPro" id="IPR001584">
    <property type="entry name" value="Integrase_cat-core"/>
</dbReference>
<evidence type="ECO:0000313" key="3">
    <source>
        <dbReference type="EMBL" id="GAA2531592.1"/>
    </source>
</evidence>
<dbReference type="SUPFAM" id="SSF53098">
    <property type="entry name" value="Ribonuclease H-like"/>
    <property type="match status" value="1"/>
</dbReference>
<dbReference type="InterPro" id="IPR036397">
    <property type="entry name" value="RNaseH_sf"/>
</dbReference>
<dbReference type="PANTHER" id="PTHR46889:SF4">
    <property type="entry name" value="TRANSPOSASE INSO FOR INSERTION SEQUENCE ELEMENT IS911B-RELATED"/>
    <property type="match status" value="1"/>
</dbReference>
<feature type="region of interest" description="Disordered" evidence="1">
    <location>
        <begin position="295"/>
        <end position="338"/>
    </location>
</feature>
<dbReference type="InterPro" id="IPR048020">
    <property type="entry name" value="Transpos_IS3"/>
</dbReference>
<feature type="compositionally biased region" description="Pro residues" evidence="1">
    <location>
        <begin position="24"/>
        <end position="39"/>
    </location>
</feature>
<dbReference type="InterPro" id="IPR012337">
    <property type="entry name" value="RNaseH-like_sf"/>
</dbReference>
<feature type="domain" description="Integrase catalytic" evidence="2">
    <location>
        <begin position="104"/>
        <end position="276"/>
    </location>
</feature>
<evidence type="ECO:0000256" key="1">
    <source>
        <dbReference type="SAM" id="MobiDB-lite"/>
    </source>
</evidence>
<dbReference type="EMBL" id="BAAARY010000027">
    <property type="protein sequence ID" value="GAA2531592.1"/>
    <property type="molecule type" value="Genomic_DNA"/>
</dbReference>
<comment type="caution">
    <text evidence="3">The sequence shown here is derived from an EMBL/GenBank/DDBJ whole genome shotgun (WGS) entry which is preliminary data.</text>
</comment>
<accession>A0ABP6B0Y3</accession>
<name>A0ABP6B0Y3_9ACTN</name>
<evidence type="ECO:0000259" key="2">
    <source>
        <dbReference type="PROSITE" id="PS50994"/>
    </source>
</evidence>
<sequence length="338" mass="38394">MWGITPACRLTGLSRATLYRRRTPPAPPRPRTPRKPPPSALSEAEREQVLQLLNRPEHVDLAPAQVWARELDEGRWWCSESTMYRILRAAGQSGERRSQATHPARTKPELVAEAANQVWSWDITKLRGPHKGVWFHLYTVIDIWSRYVVGHLIAAYEDGQLAEALIADAAARERVDPDQLTVHADRGAAMTSKTLTQLLTDLKIGRSHSRPKTSNDNPYIEASFKTLKYDPTFPERFGSIQHARQHCEAFYTYYNHEHRHSGIGLHTPASVHHGAAGQIREQRQRTLDAAWAAHPQRFGRHRPQPPRLPDRAWINKPDNHDTDQFTGPSATTQPDSKS</sequence>
<feature type="region of interest" description="Disordered" evidence="1">
    <location>
        <begin position="15"/>
        <end position="44"/>
    </location>
</feature>
<feature type="compositionally biased region" description="Polar residues" evidence="1">
    <location>
        <begin position="324"/>
        <end position="338"/>
    </location>
</feature>
<reference evidence="4" key="1">
    <citation type="journal article" date="2019" name="Int. J. Syst. Evol. Microbiol.">
        <title>The Global Catalogue of Microorganisms (GCM) 10K type strain sequencing project: providing services to taxonomists for standard genome sequencing and annotation.</title>
        <authorList>
            <consortium name="The Broad Institute Genomics Platform"/>
            <consortium name="The Broad Institute Genome Sequencing Center for Infectious Disease"/>
            <person name="Wu L."/>
            <person name="Ma J."/>
        </authorList>
    </citation>
    <scope>NUCLEOTIDE SEQUENCE [LARGE SCALE GENOMIC DNA]</scope>
    <source>
        <strain evidence="4">JCM 3367</strain>
    </source>
</reference>
<evidence type="ECO:0000313" key="4">
    <source>
        <dbReference type="Proteomes" id="UP001499978"/>
    </source>
</evidence>
<gene>
    <name evidence="3" type="ORF">GCM10010201_33860</name>
</gene>
<dbReference type="PROSITE" id="PS50994">
    <property type="entry name" value="INTEGRASE"/>
    <property type="match status" value="1"/>
</dbReference>
<dbReference type="PANTHER" id="PTHR46889">
    <property type="entry name" value="TRANSPOSASE INSF FOR INSERTION SEQUENCE IS3B-RELATED"/>
    <property type="match status" value="1"/>
</dbReference>
<proteinExistence type="predicted"/>
<protein>
    <recommendedName>
        <fullName evidence="2">Integrase catalytic domain-containing protein</fullName>
    </recommendedName>
</protein>